<dbReference type="WBParaSite" id="nRc.2.0.1.t36116-RA">
    <property type="protein sequence ID" value="nRc.2.0.1.t36116-RA"/>
    <property type="gene ID" value="nRc.2.0.1.g36116"/>
</dbReference>
<reference evidence="2" key="1">
    <citation type="submission" date="2022-11" db="UniProtKB">
        <authorList>
            <consortium name="WormBaseParasite"/>
        </authorList>
    </citation>
    <scope>IDENTIFICATION</scope>
</reference>
<protein>
    <submittedName>
        <fullName evidence="2">FAST kinase leucine-rich domain-containing protein</fullName>
    </submittedName>
</protein>
<sequence>MYWSKLTRLFGPGRHMTRKATNSIINSTSPGTAALFLTTAAAKAGAAPTPVEEEKPARAKIDLDFLIKNSDLPHWVHSPIDFDLYKAKSLDELFAVVDRYRLDGLQASAFFTRLTKFTPVNTLKLALDTRFKFCYDVFLREANAMPLSQILVALRSLLLIGFPSDHTICIEIHDVIQNRLTKDSSLPLSALVSFACFHIDYDTGTSSSNQKSNFQKSLEDVLLSKMALIHDLNSILLMMKKLSKNNDNKYNKIDKISSDDQTIHIGHSLLHACEDRALDLLDSATAEDLVNILQCEAAVKSRNLLLIKAAVQKLDAVQEQLGLKKAVTVLTSLNSLNYFTKSIVSKIFVDLTVILDYPSDTILLDVIVVFTSFYCLFC</sequence>
<organism evidence="1 2">
    <name type="scientific">Romanomermis culicivorax</name>
    <name type="common">Nematode worm</name>
    <dbReference type="NCBI Taxonomy" id="13658"/>
    <lineage>
        <taxon>Eukaryota</taxon>
        <taxon>Metazoa</taxon>
        <taxon>Ecdysozoa</taxon>
        <taxon>Nematoda</taxon>
        <taxon>Enoplea</taxon>
        <taxon>Dorylaimia</taxon>
        <taxon>Mermithida</taxon>
        <taxon>Mermithoidea</taxon>
        <taxon>Mermithidae</taxon>
        <taxon>Romanomermis</taxon>
    </lineage>
</organism>
<dbReference type="Proteomes" id="UP000887565">
    <property type="component" value="Unplaced"/>
</dbReference>
<name>A0A915KDH4_ROMCU</name>
<proteinExistence type="predicted"/>
<dbReference type="AlphaFoldDB" id="A0A915KDH4"/>
<accession>A0A915KDH4</accession>
<keyword evidence="1" id="KW-1185">Reference proteome</keyword>
<evidence type="ECO:0000313" key="2">
    <source>
        <dbReference type="WBParaSite" id="nRc.2.0.1.t36116-RA"/>
    </source>
</evidence>
<evidence type="ECO:0000313" key="1">
    <source>
        <dbReference type="Proteomes" id="UP000887565"/>
    </source>
</evidence>